<dbReference type="SMART" id="SM00671">
    <property type="entry name" value="SEL1"/>
    <property type="match status" value="4"/>
</dbReference>
<dbReference type="Proteomes" id="UP000198854">
    <property type="component" value="Unassembled WGS sequence"/>
</dbReference>
<dbReference type="EMBL" id="FNDD01000003">
    <property type="protein sequence ID" value="SDG84212.1"/>
    <property type="molecule type" value="Genomic_DNA"/>
</dbReference>
<name>A0A1G7XJ40_9VIBR</name>
<sequence length="391" mass="44507">MAIGATGLALLSMFAWMLVLSLRKKRLEQERKEREAAYRKTIEKHRQKEREERLLKAENGHVPTILFLAKEAERTNIREALHWYGRAAALDNITGMYGIVRISDKMKEDLVLKEQAKYWRTCIAASEGNLDKKFEMGKSLYSGRGTEQNVEKAVEVITEAAERGHVESMLFLGDWHRSKENPMPEHSLSLQWYKRAATLKSNPGRLKYGLNFLQGVGTAVDFKRGIYWVERAAEKGHTEAMYEAGIAWIDQKPNGNAIAYIWLFLAAQLGHDKSRRSRDQVALTIGVDTVVGLQSLSKPMLRKLRENKINKHALIRALNKLYKREIPLYEATPLSGQPALDLESEEVLPQTLNEENVQPISEAEQPNTKQEIPAEAKLDFSNTSMDKPKLP</sequence>
<feature type="region of interest" description="Disordered" evidence="1">
    <location>
        <begin position="344"/>
        <end position="391"/>
    </location>
</feature>
<dbReference type="InterPro" id="IPR053301">
    <property type="entry name" value="F-box_motif"/>
</dbReference>
<dbReference type="InterPro" id="IPR011990">
    <property type="entry name" value="TPR-like_helical_dom_sf"/>
</dbReference>
<evidence type="ECO:0000313" key="3">
    <source>
        <dbReference type="Proteomes" id="UP000198854"/>
    </source>
</evidence>
<dbReference type="AlphaFoldDB" id="A0A1G7XJ40"/>
<evidence type="ECO:0000313" key="2">
    <source>
        <dbReference type="EMBL" id="SDG84212.1"/>
    </source>
</evidence>
<accession>A0A1G7XJ40</accession>
<dbReference type="InterPro" id="IPR006597">
    <property type="entry name" value="Sel1-like"/>
</dbReference>
<dbReference type="Pfam" id="PF08238">
    <property type="entry name" value="Sel1"/>
    <property type="match status" value="5"/>
</dbReference>
<dbReference type="PANTHER" id="PTHR45088">
    <property type="entry name" value="OSJNBA0022H21.17 PROTEIN"/>
    <property type="match status" value="1"/>
</dbReference>
<gene>
    <name evidence="2" type="ORF">SAMN04488136_103203</name>
</gene>
<dbReference type="SUPFAM" id="SSF81901">
    <property type="entry name" value="HCP-like"/>
    <property type="match status" value="1"/>
</dbReference>
<feature type="compositionally biased region" description="Polar residues" evidence="1">
    <location>
        <begin position="350"/>
        <end position="370"/>
    </location>
</feature>
<reference evidence="2 3" key="1">
    <citation type="submission" date="2016-10" db="EMBL/GenBank/DDBJ databases">
        <authorList>
            <person name="de Groot N.N."/>
        </authorList>
    </citation>
    <scope>NUCLEOTIDE SEQUENCE [LARGE SCALE GENOMIC DNA]</scope>
    <source>
        <strain evidence="2 3">CGMCC 1.10228</strain>
    </source>
</reference>
<keyword evidence="3" id="KW-1185">Reference proteome</keyword>
<proteinExistence type="predicted"/>
<dbReference type="STRING" id="861298.SAMN04488136_103203"/>
<dbReference type="Gene3D" id="1.25.40.10">
    <property type="entry name" value="Tetratricopeptide repeat domain"/>
    <property type="match status" value="1"/>
</dbReference>
<protein>
    <submittedName>
        <fullName evidence="2">TPR repeat</fullName>
    </submittedName>
</protein>
<dbReference type="PANTHER" id="PTHR45088:SF1">
    <property type="entry name" value="OS04G0476000 PROTEIN"/>
    <property type="match status" value="1"/>
</dbReference>
<evidence type="ECO:0000256" key="1">
    <source>
        <dbReference type="SAM" id="MobiDB-lite"/>
    </source>
</evidence>
<organism evidence="2 3">
    <name type="scientific">Vibrio xiamenensis</name>
    <dbReference type="NCBI Taxonomy" id="861298"/>
    <lineage>
        <taxon>Bacteria</taxon>
        <taxon>Pseudomonadati</taxon>
        <taxon>Pseudomonadota</taxon>
        <taxon>Gammaproteobacteria</taxon>
        <taxon>Vibrionales</taxon>
        <taxon>Vibrionaceae</taxon>
        <taxon>Vibrio</taxon>
    </lineage>
</organism>